<evidence type="ECO:0000313" key="1">
    <source>
        <dbReference type="EMBL" id="KAK7261429.1"/>
    </source>
</evidence>
<accession>A0AAN9I1B0</accession>
<dbReference type="AlphaFoldDB" id="A0AAN9I1B0"/>
<proteinExistence type="predicted"/>
<dbReference type="PANTHER" id="PTHR35304:SF10">
    <property type="entry name" value="TRANSMEMBRANE PROTEIN"/>
    <property type="match status" value="1"/>
</dbReference>
<reference evidence="1 2" key="1">
    <citation type="submission" date="2024-01" db="EMBL/GenBank/DDBJ databases">
        <title>The genomes of 5 underutilized Papilionoideae crops provide insights into root nodulation and disease resistanc.</title>
        <authorList>
            <person name="Yuan L."/>
        </authorList>
    </citation>
    <scope>NUCLEOTIDE SEQUENCE [LARGE SCALE GENOMIC DNA]</scope>
    <source>
        <strain evidence="1">ZHUSHIDOU_FW_LH</strain>
        <tissue evidence="1">Leaf</tissue>
    </source>
</reference>
<dbReference type="PANTHER" id="PTHR35304">
    <property type="entry name" value="OS05G0120300 PROTEIN-RELATED"/>
    <property type="match status" value="1"/>
</dbReference>
<comment type="caution">
    <text evidence="1">The sequence shown here is derived from an EMBL/GenBank/DDBJ whole genome shotgun (WGS) entry which is preliminary data.</text>
</comment>
<protein>
    <submittedName>
        <fullName evidence="1">Uncharacterized protein</fullName>
    </submittedName>
</protein>
<dbReference type="Proteomes" id="UP001372338">
    <property type="component" value="Unassembled WGS sequence"/>
</dbReference>
<keyword evidence="2" id="KW-1185">Reference proteome</keyword>
<gene>
    <name evidence="1" type="ORF">RIF29_27739</name>
</gene>
<evidence type="ECO:0000313" key="2">
    <source>
        <dbReference type="Proteomes" id="UP001372338"/>
    </source>
</evidence>
<dbReference type="EMBL" id="JAYWIO010000005">
    <property type="protein sequence ID" value="KAK7261429.1"/>
    <property type="molecule type" value="Genomic_DNA"/>
</dbReference>
<name>A0AAN9I1B0_CROPI</name>
<sequence>MASSACISNCVNNTCFPVRPTFPNLYKWPKSDLEFVKMVNSSNFGGPNNVFPGGVDCLSSRQIYLRSYKFSKKKEGVTKKCMKCLRRLKESTVCTINKLNLKGKYKGLAPTPAPALEHSQRNIPKEKMPTKKLHNLHSIFKKVQICCQRFNREYIMLQIKQTSFTNFVFLYISMKCLNVLLWSRGLY</sequence>
<organism evidence="1 2">
    <name type="scientific">Crotalaria pallida</name>
    <name type="common">Smooth rattlebox</name>
    <name type="synonym">Crotalaria striata</name>
    <dbReference type="NCBI Taxonomy" id="3830"/>
    <lineage>
        <taxon>Eukaryota</taxon>
        <taxon>Viridiplantae</taxon>
        <taxon>Streptophyta</taxon>
        <taxon>Embryophyta</taxon>
        <taxon>Tracheophyta</taxon>
        <taxon>Spermatophyta</taxon>
        <taxon>Magnoliopsida</taxon>
        <taxon>eudicotyledons</taxon>
        <taxon>Gunneridae</taxon>
        <taxon>Pentapetalae</taxon>
        <taxon>rosids</taxon>
        <taxon>fabids</taxon>
        <taxon>Fabales</taxon>
        <taxon>Fabaceae</taxon>
        <taxon>Papilionoideae</taxon>
        <taxon>50 kb inversion clade</taxon>
        <taxon>genistoids sensu lato</taxon>
        <taxon>core genistoids</taxon>
        <taxon>Crotalarieae</taxon>
        <taxon>Crotalaria</taxon>
    </lineage>
</organism>